<proteinExistence type="predicted"/>
<protein>
    <submittedName>
        <fullName evidence="1">Uncharacterized protein</fullName>
    </submittedName>
</protein>
<gene>
    <name evidence="1" type="ORF">LWI28_008307</name>
</gene>
<evidence type="ECO:0000313" key="1">
    <source>
        <dbReference type="EMBL" id="KAI9160464.1"/>
    </source>
</evidence>
<comment type="caution">
    <text evidence="1">The sequence shown here is derived from an EMBL/GenBank/DDBJ whole genome shotgun (WGS) entry which is preliminary data.</text>
</comment>
<organism evidence="1 2">
    <name type="scientific">Acer negundo</name>
    <name type="common">Box elder</name>
    <dbReference type="NCBI Taxonomy" id="4023"/>
    <lineage>
        <taxon>Eukaryota</taxon>
        <taxon>Viridiplantae</taxon>
        <taxon>Streptophyta</taxon>
        <taxon>Embryophyta</taxon>
        <taxon>Tracheophyta</taxon>
        <taxon>Spermatophyta</taxon>
        <taxon>Magnoliopsida</taxon>
        <taxon>eudicotyledons</taxon>
        <taxon>Gunneridae</taxon>
        <taxon>Pentapetalae</taxon>
        <taxon>rosids</taxon>
        <taxon>malvids</taxon>
        <taxon>Sapindales</taxon>
        <taxon>Sapindaceae</taxon>
        <taxon>Hippocastanoideae</taxon>
        <taxon>Acereae</taxon>
        <taxon>Acer</taxon>
    </lineage>
</organism>
<keyword evidence="2" id="KW-1185">Reference proteome</keyword>
<accession>A0AAD5NI59</accession>
<name>A0AAD5NI59_ACENE</name>
<evidence type="ECO:0000313" key="2">
    <source>
        <dbReference type="Proteomes" id="UP001064489"/>
    </source>
</evidence>
<reference evidence="1" key="2">
    <citation type="submission" date="2023-02" db="EMBL/GenBank/DDBJ databases">
        <authorList>
            <person name="Swenson N.G."/>
            <person name="Wegrzyn J.L."/>
            <person name="Mcevoy S.L."/>
        </authorList>
    </citation>
    <scope>NUCLEOTIDE SEQUENCE</scope>
    <source>
        <strain evidence="1">91603</strain>
        <tissue evidence="1">Leaf</tissue>
    </source>
</reference>
<dbReference type="EMBL" id="JAJSOW010000106">
    <property type="protein sequence ID" value="KAI9160464.1"/>
    <property type="molecule type" value="Genomic_DNA"/>
</dbReference>
<dbReference type="AlphaFoldDB" id="A0AAD5NI59"/>
<dbReference type="Proteomes" id="UP001064489">
    <property type="component" value="Chromosome 2"/>
</dbReference>
<sequence>MKPLEGLEFGFVQQAYRNVHLWVLEHKAIAGEPGEIEGLYHRIPTQLIGGQFRLANKKRQTKAHELMTLGDNIEAEGTIRDSSEILDSVSHNKLKMKVQECETFIFEAVKETGQNVVGSKVGIEGGKFGPNMVMNDSGLVGGLNRGKGEGLGQMFLKVELGLWF</sequence>
<reference evidence="1" key="1">
    <citation type="journal article" date="2022" name="Plant J.">
        <title>Strategies of tolerance reflected in two North American maple genomes.</title>
        <authorList>
            <person name="McEvoy S.L."/>
            <person name="Sezen U.U."/>
            <person name="Trouern-Trend A."/>
            <person name="McMahon S.M."/>
            <person name="Schaberg P.G."/>
            <person name="Yang J."/>
            <person name="Wegrzyn J.L."/>
            <person name="Swenson N.G."/>
        </authorList>
    </citation>
    <scope>NUCLEOTIDE SEQUENCE</scope>
    <source>
        <strain evidence="1">91603</strain>
    </source>
</reference>